<dbReference type="Proteomes" id="UP000580250">
    <property type="component" value="Unassembled WGS sequence"/>
</dbReference>
<organism evidence="2 3">
    <name type="scientific">Meloidogyne enterolobii</name>
    <name type="common">Root-knot nematode worm</name>
    <name type="synonym">Meloidogyne mayaguensis</name>
    <dbReference type="NCBI Taxonomy" id="390850"/>
    <lineage>
        <taxon>Eukaryota</taxon>
        <taxon>Metazoa</taxon>
        <taxon>Ecdysozoa</taxon>
        <taxon>Nematoda</taxon>
        <taxon>Chromadorea</taxon>
        <taxon>Rhabditida</taxon>
        <taxon>Tylenchina</taxon>
        <taxon>Tylenchomorpha</taxon>
        <taxon>Tylenchoidea</taxon>
        <taxon>Meloidogynidae</taxon>
        <taxon>Meloidogyninae</taxon>
        <taxon>Meloidogyne</taxon>
    </lineage>
</organism>
<proteinExistence type="predicted"/>
<protein>
    <submittedName>
        <fullName evidence="2">Uncharacterized protein</fullName>
    </submittedName>
</protein>
<name>A0A6V7UY17_MELEN</name>
<evidence type="ECO:0000313" key="3">
    <source>
        <dbReference type="Proteomes" id="UP000580250"/>
    </source>
</evidence>
<gene>
    <name evidence="2" type="ORF">MENT_LOCUS18712</name>
</gene>
<feature type="chain" id="PRO_5028466185" evidence="1">
    <location>
        <begin position="26"/>
        <end position="68"/>
    </location>
</feature>
<accession>A0A6V7UY17</accession>
<feature type="signal peptide" evidence="1">
    <location>
        <begin position="1"/>
        <end position="25"/>
    </location>
</feature>
<evidence type="ECO:0000256" key="1">
    <source>
        <dbReference type="SAM" id="SignalP"/>
    </source>
</evidence>
<keyword evidence="1" id="KW-0732">Signal</keyword>
<dbReference type="AlphaFoldDB" id="A0A6V7UY17"/>
<dbReference type="EMBL" id="CAJEWN010000127">
    <property type="protein sequence ID" value="CAD2167426.1"/>
    <property type="molecule type" value="Genomic_DNA"/>
</dbReference>
<comment type="caution">
    <text evidence="2">The sequence shown here is derived from an EMBL/GenBank/DDBJ whole genome shotgun (WGS) entry which is preliminary data.</text>
</comment>
<reference evidence="2 3" key="1">
    <citation type="submission" date="2020-08" db="EMBL/GenBank/DDBJ databases">
        <authorList>
            <person name="Koutsovoulos G."/>
            <person name="Danchin GJ E."/>
        </authorList>
    </citation>
    <scope>NUCLEOTIDE SEQUENCE [LARGE SCALE GENOMIC DNA]</scope>
</reference>
<evidence type="ECO:0000313" key="2">
    <source>
        <dbReference type="EMBL" id="CAD2167426.1"/>
    </source>
</evidence>
<sequence>MDFRCPLGTVVFIVALLLEENVVRPQKQKGKITTSLNFHLPIFCQLAEVFSINYFKYTVTFKKTPVYQ</sequence>